<dbReference type="GO" id="GO:0015658">
    <property type="term" value="F:branched-chain amino acid transmembrane transporter activity"/>
    <property type="evidence" value="ECO:0007669"/>
    <property type="project" value="TreeGrafter"/>
</dbReference>
<dbReference type="EMBL" id="SNVV01000029">
    <property type="protein sequence ID" value="TDN45577.1"/>
    <property type="molecule type" value="Genomic_DNA"/>
</dbReference>
<name>A0A4R6DLA6_9RHOO</name>
<dbReference type="Pfam" id="PF00005">
    <property type="entry name" value="ABC_tran"/>
    <property type="match status" value="1"/>
</dbReference>
<dbReference type="PANTHER" id="PTHR43820">
    <property type="entry name" value="HIGH-AFFINITY BRANCHED-CHAIN AMINO ACID TRANSPORT ATP-BINDING PROTEIN LIVF"/>
    <property type="match status" value="1"/>
</dbReference>
<dbReference type="InterPro" id="IPR027417">
    <property type="entry name" value="P-loop_NTPase"/>
</dbReference>
<gene>
    <name evidence="8" type="ORF">C7389_12930</name>
</gene>
<evidence type="ECO:0000313" key="9">
    <source>
        <dbReference type="Proteomes" id="UP000295129"/>
    </source>
</evidence>
<evidence type="ECO:0000256" key="6">
    <source>
        <dbReference type="ARBA" id="ARBA00022970"/>
    </source>
</evidence>
<dbReference type="RefSeq" id="WP_133594852.1">
    <property type="nucleotide sequence ID" value="NZ_SNVV01000029.1"/>
</dbReference>
<dbReference type="GO" id="GO:0016887">
    <property type="term" value="F:ATP hydrolysis activity"/>
    <property type="evidence" value="ECO:0007669"/>
    <property type="project" value="InterPro"/>
</dbReference>
<dbReference type="Gene3D" id="3.40.50.300">
    <property type="entry name" value="P-loop containing nucleotide triphosphate hydrolases"/>
    <property type="match status" value="1"/>
</dbReference>
<dbReference type="SMART" id="SM00382">
    <property type="entry name" value="AAA"/>
    <property type="match status" value="1"/>
</dbReference>
<keyword evidence="4" id="KW-0547">Nucleotide-binding</keyword>
<dbReference type="PANTHER" id="PTHR43820:SF4">
    <property type="entry name" value="HIGH-AFFINITY BRANCHED-CHAIN AMINO ACID TRANSPORT ATP-BINDING PROTEIN LIVF"/>
    <property type="match status" value="1"/>
</dbReference>
<dbReference type="OrthoDB" id="9776369at2"/>
<reference evidence="8 9" key="1">
    <citation type="submission" date="2019-03" db="EMBL/GenBank/DDBJ databases">
        <title>Genomic Encyclopedia of Type Strains, Phase IV (KMG-IV): sequencing the most valuable type-strain genomes for metagenomic binning, comparative biology and taxonomic classification.</title>
        <authorList>
            <person name="Goeker M."/>
        </authorList>
    </citation>
    <scope>NUCLEOTIDE SEQUENCE [LARGE SCALE GENOMIC DNA]</scope>
    <source>
        <strain evidence="8 9">DSM 12121</strain>
    </source>
</reference>
<dbReference type="GO" id="GO:0005524">
    <property type="term" value="F:ATP binding"/>
    <property type="evidence" value="ECO:0007669"/>
    <property type="project" value="UniProtKB-KW"/>
</dbReference>
<feature type="domain" description="ABC transporter" evidence="7">
    <location>
        <begin position="2"/>
        <end position="235"/>
    </location>
</feature>
<organism evidence="8 9">
    <name type="scientific">Azoarcus indigens</name>
    <dbReference type="NCBI Taxonomy" id="29545"/>
    <lineage>
        <taxon>Bacteria</taxon>
        <taxon>Pseudomonadati</taxon>
        <taxon>Pseudomonadota</taxon>
        <taxon>Betaproteobacteria</taxon>
        <taxon>Rhodocyclales</taxon>
        <taxon>Zoogloeaceae</taxon>
        <taxon>Azoarcus</taxon>
    </lineage>
</organism>
<dbReference type="GO" id="GO:0015807">
    <property type="term" value="P:L-amino acid transport"/>
    <property type="evidence" value="ECO:0007669"/>
    <property type="project" value="TreeGrafter"/>
</dbReference>
<accession>A0A4R6DLA6</accession>
<evidence type="ECO:0000256" key="2">
    <source>
        <dbReference type="ARBA" id="ARBA00022448"/>
    </source>
</evidence>
<dbReference type="PROSITE" id="PS50893">
    <property type="entry name" value="ABC_TRANSPORTER_2"/>
    <property type="match status" value="1"/>
</dbReference>
<dbReference type="InterPro" id="IPR052156">
    <property type="entry name" value="BCAA_Transport_ATP-bd_LivF"/>
</dbReference>
<comment type="caution">
    <text evidence="8">The sequence shown here is derived from an EMBL/GenBank/DDBJ whole genome shotgun (WGS) entry which is preliminary data.</text>
</comment>
<protein>
    <submittedName>
        <fullName evidence="8">Amino acid/amide ABC transporter ATP-binding protein 2 (HAAT family)</fullName>
    </submittedName>
</protein>
<evidence type="ECO:0000256" key="3">
    <source>
        <dbReference type="ARBA" id="ARBA00022475"/>
    </source>
</evidence>
<evidence type="ECO:0000259" key="7">
    <source>
        <dbReference type="PROSITE" id="PS50893"/>
    </source>
</evidence>
<keyword evidence="3" id="KW-1003">Cell membrane</keyword>
<evidence type="ECO:0000256" key="1">
    <source>
        <dbReference type="ARBA" id="ARBA00005417"/>
    </source>
</evidence>
<dbReference type="SUPFAM" id="SSF52540">
    <property type="entry name" value="P-loop containing nucleoside triphosphate hydrolases"/>
    <property type="match status" value="1"/>
</dbReference>
<keyword evidence="3" id="KW-0472">Membrane</keyword>
<dbReference type="InterPro" id="IPR003439">
    <property type="entry name" value="ABC_transporter-like_ATP-bd"/>
</dbReference>
<dbReference type="CDD" id="cd03224">
    <property type="entry name" value="ABC_TM1139_LivF_branched"/>
    <property type="match status" value="1"/>
</dbReference>
<sequence>MLEIAGLSVRYGKHLALDDVALKVGRGEIVVMLGANGAGKSSLLKAVGGMVKREPGASIRLAGTELAGLPAHRIVGAGLALVPEGRGVFGELTVRENLALGAFPHRGRAAEADNFERVQNLFPRLRERLDQAVRTMSGGEQQMVAVGRALMSAPAILLLDEPSLGLSPLMCKELFQALARIRDDGTGVLLVEQNARQSLAIGDRGYLLEGGRVVGSGSAAALGADPAVRAAYLGVAHGEAA</sequence>
<evidence type="ECO:0000313" key="8">
    <source>
        <dbReference type="EMBL" id="TDN45577.1"/>
    </source>
</evidence>
<comment type="similarity">
    <text evidence="1">Belongs to the ABC transporter superfamily.</text>
</comment>
<dbReference type="InterPro" id="IPR003593">
    <property type="entry name" value="AAA+_ATPase"/>
</dbReference>
<keyword evidence="9" id="KW-1185">Reference proteome</keyword>
<dbReference type="PROSITE" id="PS00211">
    <property type="entry name" value="ABC_TRANSPORTER_1"/>
    <property type="match status" value="1"/>
</dbReference>
<keyword evidence="5 8" id="KW-0067">ATP-binding</keyword>
<proteinExistence type="inferred from homology"/>
<dbReference type="AlphaFoldDB" id="A0A4R6DLA6"/>
<dbReference type="InterPro" id="IPR017871">
    <property type="entry name" value="ABC_transporter-like_CS"/>
</dbReference>
<evidence type="ECO:0000256" key="4">
    <source>
        <dbReference type="ARBA" id="ARBA00022741"/>
    </source>
</evidence>
<keyword evidence="2" id="KW-0813">Transport</keyword>
<evidence type="ECO:0000256" key="5">
    <source>
        <dbReference type="ARBA" id="ARBA00022840"/>
    </source>
</evidence>
<keyword evidence="6" id="KW-0029">Amino-acid transport</keyword>
<dbReference type="Proteomes" id="UP000295129">
    <property type="component" value="Unassembled WGS sequence"/>
</dbReference>